<evidence type="ECO:0000256" key="4">
    <source>
        <dbReference type="ARBA" id="ARBA00022741"/>
    </source>
</evidence>
<comment type="subcellular location">
    <subcellularLocation>
        <location evidence="1">Cytoplasm</location>
    </subcellularLocation>
</comment>
<dbReference type="GO" id="GO:0046933">
    <property type="term" value="F:proton-transporting ATP synthase activity, rotational mechanism"/>
    <property type="evidence" value="ECO:0007669"/>
    <property type="project" value="TreeGrafter"/>
</dbReference>
<dbReference type="InterPro" id="IPR004100">
    <property type="entry name" value="ATPase_F1/V1/A1_a/bsu_N"/>
</dbReference>
<evidence type="ECO:0000256" key="7">
    <source>
        <dbReference type="ARBA" id="ARBA00022967"/>
    </source>
</evidence>
<evidence type="ECO:0000256" key="2">
    <source>
        <dbReference type="ARBA" id="ARBA00022448"/>
    </source>
</evidence>
<feature type="domain" description="AAA+ ATPase" evidence="8">
    <location>
        <begin position="161"/>
        <end position="342"/>
    </location>
</feature>
<dbReference type="GO" id="GO:0016887">
    <property type="term" value="F:ATP hydrolysis activity"/>
    <property type="evidence" value="ECO:0007669"/>
    <property type="project" value="InterPro"/>
</dbReference>
<dbReference type="EMBL" id="MNYI01000003">
    <property type="protein sequence ID" value="OIP43813.1"/>
    <property type="molecule type" value="Genomic_DNA"/>
</dbReference>
<name>A0A1J5E624_9BACT</name>
<reference evidence="9 10" key="1">
    <citation type="journal article" date="2016" name="Environ. Microbiol.">
        <title>Genomic resolution of a cold subsurface aquifer community provides metabolic insights for novel microbes adapted to high CO concentrations.</title>
        <authorList>
            <person name="Probst A.J."/>
            <person name="Castelle C.J."/>
            <person name="Singh A."/>
            <person name="Brown C.T."/>
            <person name="Anantharaman K."/>
            <person name="Sharon I."/>
            <person name="Hug L.A."/>
            <person name="Burstein D."/>
            <person name="Emerson J.B."/>
            <person name="Thomas B.C."/>
            <person name="Banfield J.F."/>
        </authorList>
    </citation>
    <scope>NUCLEOTIDE SEQUENCE [LARGE SCALE GENOMIC DNA]</scope>
    <source>
        <strain evidence="9">CG2_30_40_21</strain>
    </source>
</reference>
<dbReference type="FunFam" id="3.40.50.12240:FF:000002">
    <property type="entry name" value="Flagellum-specific ATP synthase FliI"/>
    <property type="match status" value="1"/>
</dbReference>
<organism evidence="9 10">
    <name type="scientific">Candidatus Desantisbacteria bacterium CG2_30_40_21</name>
    <dbReference type="NCBI Taxonomy" id="1817895"/>
    <lineage>
        <taxon>Bacteria</taxon>
        <taxon>Candidatus Desantisiibacteriota</taxon>
    </lineage>
</organism>
<dbReference type="PANTHER" id="PTHR15184:SF9">
    <property type="entry name" value="SPI-1 TYPE 3 SECRETION SYSTEM ATPASE"/>
    <property type="match status" value="1"/>
</dbReference>
<dbReference type="GO" id="GO:0005524">
    <property type="term" value="F:ATP binding"/>
    <property type="evidence" value="ECO:0007669"/>
    <property type="project" value="UniProtKB-KW"/>
</dbReference>
<keyword evidence="4" id="KW-0547">Nucleotide-binding</keyword>
<dbReference type="STRING" id="1817895.AUJ95_00070"/>
<keyword evidence="6" id="KW-0653">Protein transport</keyword>
<dbReference type="Pfam" id="PF00006">
    <property type="entry name" value="ATP-synt_ab"/>
    <property type="match status" value="1"/>
</dbReference>
<keyword evidence="9" id="KW-0966">Cell projection</keyword>
<dbReference type="NCBIfam" id="TIGR03497">
    <property type="entry name" value="FliI_clade2"/>
    <property type="match status" value="1"/>
</dbReference>
<comment type="caution">
    <text evidence="9">The sequence shown here is derived from an EMBL/GenBank/DDBJ whole genome shotgun (WGS) entry which is preliminary data.</text>
</comment>
<dbReference type="GO" id="GO:0030257">
    <property type="term" value="C:type III protein secretion system complex"/>
    <property type="evidence" value="ECO:0007669"/>
    <property type="project" value="InterPro"/>
</dbReference>
<keyword evidence="9" id="KW-0969">Cilium</keyword>
<dbReference type="CDD" id="cd01136">
    <property type="entry name" value="ATPase_flagellum-secretory_path_III"/>
    <property type="match status" value="1"/>
</dbReference>
<keyword evidence="2" id="KW-0813">Transport</keyword>
<dbReference type="PANTHER" id="PTHR15184">
    <property type="entry name" value="ATP SYNTHASE"/>
    <property type="match status" value="1"/>
</dbReference>
<dbReference type="Pfam" id="PF18269">
    <property type="entry name" value="T3SS_ATPase_C"/>
    <property type="match status" value="1"/>
</dbReference>
<evidence type="ECO:0000313" key="9">
    <source>
        <dbReference type="EMBL" id="OIP43813.1"/>
    </source>
</evidence>
<dbReference type="InterPro" id="IPR040627">
    <property type="entry name" value="T3SS_ATPase_C"/>
</dbReference>
<evidence type="ECO:0000256" key="3">
    <source>
        <dbReference type="ARBA" id="ARBA00022490"/>
    </source>
</evidence>
<accession>A0A1J5E624</accession>
<dbReference type="SUPFAM" id="SSF52540">
    <property type="entry name" value="P-loop containing nucleoside triphosphate hydrolases"/>
    <property type="match status" value="1"/>
</dbReference>
<dbReference type="InterPro" id="IPR000194">
    <property type="entry name" value="ATPase_F1/V1/A1_a/bsu_nucl-bd"/>
</dbReference>
<dbReference type="NCBIfam" id="TIGR01026">
    <property type="entry name" value="fliI_yscN"/>
    <property type="match status" value="1"/>
</dbReference>
<dbReference type="InterPro" id="IPR005714">
    <property type="entry name" value="ATPase_T3SS_FliI/YscN"/>
</dbReference>
<dbReference type="AlphaFoldDB" id="A0A1J5E624"/>
<protein>
    <submittedName>
        <fullName evidence="9">Flagellar protein export ATPase FliI</fullName>
    </submittedName>
</protein>
<evidence type="ECO:0000259" key="8">
    <source>
        <dbReference type="SMART" id="SM00382"/>
    </source>
</evidence>
<keyword evidence="5" id="KW-0067">ATP-binding</keyword>
<dbReference type="InterPro" id="IPR027417">
    <property type="entry name" value="P-loop_NTPase"/>
</dbReference>
<evidence type="ECO:0000256" key="1">
    <source>
        <dbReference type="ARBA" id="ARBA00004496"/>
    </source>
</evidence>
<evidence type="ECO:0000256" key="5">
    <source>
        <dbReference type="ARBA" id="ARBA00022840"/>
    </source>
</evidence>
<dbReference type="GO" id="GO:0005737">
    <property type="term" value="C:cytoplasm"/>
    <property type="evidence" value="ECO:0007669"/>
    <property type="project" value="UniProtKB-SubCell"/>
</dbReference>
<dbReference type="GO" id="GO:0044780">
    <property type="term" value="P:bacterial-type flagellum assembly"/>
    <property type="evidence" value="ECO:0007669"/>
    <property type="project" value="InterPro"/>
</dbReference>
<dbReference type="Gene3D" id="3.40.50.12240">
    <property type="match status" value="1"/>
</dbReference>
<dbReference type="InterPro" id="IPR050053">
    <property type="entry name" value="ATPase_alpha/beta_chains"/>
</dbReference>
<dbReference type="Proteomes" id="UP000183085">
    <property type="component" value="Unassembled WGS sequence"/>
</dbReference>
<gene>
    <name evidence="9" type="ORF">AUJ95_00070</name>
</gene>
<evidence type="ECO:0000256" key="6">
    <source>
        <dbReference type="ARBA" id="ARBA00022927"/>
    </source>
</evidence>
<evidence type="ECO:0000313" key="10">
    <source>
        <dbReference type="Proteomes" id="UP000183085"/>
    </source>
</evidence>
<dbReference type="SMART" id="SM00382">
    <property type="entry name" value="AAA"/>
    <property type="match status" value="1"/>
</dbReference>
<dbReference type="InterPro" id="IPR022425">
    <property type="entry name" value="FliI_clade2"/>
</dbReference>
<keyword evidence="9" id="KW-0282">Flagellum</keyword>
<dbReference type="CDD" id="cd18117">
    <property type="entry name" value="ATP-synt_flagellum-secretory_path_III_N"/>
    <property type="match status" value="1"/>
</dbReference>
<dbReference type="InterPro" id="IPR003593">
    <property type="entry name" value="AAA+_ATPase"/>
</dbReference>
<dbReference type="GO" id="GO:0030254">
    <property type="term" value="P:protein secretion by the type III secretion system"/>
    <property type="evidence" value="ECO:0007669"/>
    <property type="project" value="InterPro"/>
</dbReference>
<sequence>MEESMKPLISKYKEKLEHIETIQLKGKVKQVIGLLIESAGPPCALGEVCLIRFSSGTFIKAEVVGFREDRILLMPLGEMEGIAPNCEVISTGSFFNVPVGEELRGRILDGLARPIDEHGPLLCTQEYPVLNSPPDPICRPRIKEVLPLGIRAIDAILTVGKGQRFGIFSGSGVGKSTLMGMVARNTRADINVIGLIGERGREVNDFIEKDLGEEGLKRSVVIVATAEQSPLLRLKGAFVATAIAEFFRDQGYAVMLMIDSITRFARAQREVGLSIGEPPTTRGFTPSVFTILPKLLERAGTNSVGTITGLYTILVDADDMNEPIADNTRAILDGHVVLSRDLAHRNYYPAIDVLSSISRVMIDIVDASHDQAARRLKEIVAIIKESQDLINIGAYVKGSNPKIDYALSKIEEVEEFLKQGIYEKADYQTTIKTLLKIFGEEEGTQG</sequence>
<dbReference type="GO" id="GO:0071973">
    <property type="term" value="P:bacterial-type flagellum-dependent cell motility"/>
    <property type="evidence" value="ECO:0007669"/>
    <property type="project" value="InterPro"/>
</dbReference>
<dbReference type="Pfam" id="PF02874">
    <property type="entry name" value="ATP-synt_ab_N"/>
    <property type="match status" value="1"/>
</dbReference>
<proteinExistence type="predicted"/>
<keyword evidence="7" id="KW-1278">Translocase</keyword>
<keyword evidence="3" id="KW-0963">Cytoplasm</keyword>